<dbReference type="InterPro" id="IPR003838">
    <property type="entry name" value="ABC3_permease_C"/>
</dbReference>
<accession>A0ABT2D0J2</accession>
<reference evidence="9 10" key="1">
    <citation type="submission" date="2022-08" db="EMBL/GenBank/DDBJ databases">
        <title>Reclassification of Massilia species as members of the genera Telluria, Duganella, Pseudoduganella, Mokoshia gen. nov. and Zemynaea gen. nov. using orthogonal and non-orthogonal genome-based approaches.</title>
        <authorList>
            <person name="Bowman J.P."/>
        </authorList>
    </citation>
    <scope>NUCLEOTIDE SEQUENCE [LARGE SCALE GENOMIC DNA]</scope>
    <source>
        <strain evidence="9 10">JCM 31606</strain>
    </source>
</reference>
<dbReference type="EMBL" id="JANUGU010000006">
    <property type="protein sequence ID" value="MCS0659754.1"/>
    <property type="molecule type" value="Genomic_DNA"/>
</dbReference>
<evidence type="ECO:0000313" key="9">
    <source>
        <dbReference type="EMBL" id="MCS0659754.1"/>
    </source>
</evidence>
<dbReference type="Proteomes" id="UP001204621">
    <property type="component" value="Unassembled WGS sequence"/>
</dbReference>
<evidence type="ECO:0000256" key="6">
    <source>
        <dbReference type="ARBA" id="ARBA00023136"/>
    </source>
</evidence>
<dbReference type="InterPro" id="IPR051447">
    <property type="entry name" value="Lipoprotein-release_system"/>
</dbReference>
<evidence type="ECO:0000256" key="7">
    <source>
        <dbReference type="SAM" id="Phobius"/>
    </source>
</evidence>
<feature type="transmembrane region" description="Helical" evidence="7">
    <location>
        <begin position="245"/>
        <end position="261"/>
    </location>
</feature>
<keyword evidence="6 7" id="KW-0472">Membrane</keyword>
<dbReference type="Pfam" id="PF02687">
    <property type="entry name" value="FtsX"/>
    <property type="match status" value="1"/>
</dbReference>
<keyword evidence="4 7" id="KW-0812">Transmembrane</keyword>
<dbReference type="RefSeq" id="WP_258812949.1">
    <property type="nucleotide sequence ID" value="NZ_JANUGU010000006.1"/>
</dbReference>
<gene>
    <name evidence="9" type="ORF">NX778_16910</name>
</gene>
<evidence type="ECO:0000256" key="1">
    <source>
        <dbReference type="ARBA" id="ARBA00004651"/>
    </source>
</evidence>
<evidence type="ECO:0000259" key="8">
    <source>
        <dbReference type="Pfam" id="PF02687"/>
    </source>
</evidence>
<organism evidence="9 10">
    <name type="scientific">Massilia terrae</name>
    <dbReference type="NCBI Taxonomy" id="1811224"/>
    <lineage>
        <taxon>Bacteria</taxon>
        <taxon>Pseudomonadati</taxon>
        <taxon>Pseudomonadota</taxon>
        <taxon>Betaproteobacteria</taxon>
        <taxon>Burkholderiales</taxon>
        <taxon>Oxalobacteraceae</taxon>
        <taxon>Telluria group</taxon>
        <taxon>Massilia</taxon>
    </lineage>
</organism>
<evidence type="ECO:0000256" key="3">
    <source>
        <dbReference type="ARBA" id="ARBA00022475"/>
    </source>
</evidence>
<comment type="similarity">
    <text evidence="2">Belongs to the ABC-4 integral membrane protein family. LolC/E subfamily.</text>
</comment>
<proteinExistence type="inferred from homology"/>
<evidence type="ECO:0000256" key="4">
    <source>
        <dbReference type="ARBA" id="ARBA00022692"/>
    </source>
</evidence>
<keyword evidence="3" id="KW-1003">Cell membrane</keyword>
<evidence type="ECO:0000256" key="2">
    <source>
        <dbReference type="ARBA" id="ARBA00005236"/>
    </source>
</evidence>
<feature type="transmembrane region" description="Helical" evidence="7">
    <location>
        <begin position="152"/>
        <end position="174"/>
    </location>
</feature>
<keyword evidence="10" id="KW-1185">Reference proteome</keyword>
<sequence length="281" mass="29215">MNAVQLALRNLICLRPRTMGPLVAIALLLCALDLFAGSRRMQLQRVEQQAAFEQGYGHLAVLPLGGGFGTDAEAVRRLAAATPGVTLVVPRTGPTGERQRFAAYLARPEGAERALDQLAARLRDAGLHAEVRRGESLSGHYVALRDAVNAELAAAVLAMLVLAGAITFAVATVNCVERRRELAVLRAFGLPRGGLVAHVMAEALMVGLGAIVLAGGIGSFGHWAIGQCSWLGSAGVAIELEPGRVLLALLAVMSVVGAAALRPALKAAGVEVTAGLRECEV</sequence>
<comment type="caution">
    <text evidence="9">The sequence shown here is derived from an EMBL/GenBank/DDBJ whole genome shotgun (WGS) entry which is preliminary data.</text>
</comment>
<evidence type="ECO:0000256" key="5">
    <source>
        <dbReference type="ARBA" id="ARBA00022989"/>
    </source>
</evidence>
<keyword evidence="5 7" id="KW-1133">Transmembrane helix</keyword>
<comment type="subcellular location">
    <subcellularLocation>
        <location evidence="1">Cell membrane</location>
        <topology evidence="1">Multi-pass membrane protein</topology>
    </subcellularLocation>
</comment>
<dbReference type="PANTHER" id="PTHR30489:SF0">
    <property type="entry name" value="LIPOPROTEIN-RELEASING SYSTEM TRANSMEMBRANE PROTEIN LOLE"/>
    <property type="match status" value="1"/>
</dbReference>
<dbReference type="PANTHER" id="PTHR30489">
    <property type="entry name" value="LIPOPROTEIN-RELEASING SYSTEM TRANSMEMBRANE PROTEIN LOLE"/>
    <property type="match status" value="1"/>
</dbReference>
<feature type="domain" description="ABC3 transporter permease C-terminal" evidence="8">
    <location>
        <begin position="155"/>
        <end position="269"/>
    </location>
</feature>
<feature type="transmembrane region" description="Helical" evidence="7">
    <location>
        <begin position="195"/>
        <end position="225"/>
    </location>
</feature>
<evidence type="ECO:0000313" key="10">
    <source>
        <dbReference type="Proteomes" id="UP001204621"/>
    </source>
</evidence>
<protein>
    <submittedName>
        <fullName evidence="9">ABC transporter permease</fullName>
    </submittedName>
</protein>
<name>A0ABT2D0J2_9BURK</name>